<dbReference type="KEGG" id="cbr:CBG_14898"/>
<dbReference type="AlphaFoldDB" id="A0AAE9IXG4"/>
<evidence type="ECO:0000313" key="2">
    <source>
        <dbReference type="EMBL" id="ULU09997.1"/>
    </source>
</evidence>
<name>A0AAE9IXG4_CAEBR</name>
<protein>
    <submittedName>
        <fullName evidence="2">Uncharacterized protein</fullName>
    </submittedName>
</protein>
<accession>A0AAE9IXG4</accession>
<dbReference type="EMBL" id="CP090891">
    <property type="protein sequence ID" value="ULU09997.1"/>
    <property type="molecule type" value="Genomic_DNA"/>
</dbReference>
<feature type="compositionally biased region" description="Polar residues" evidence="1">
    <location>
        <begin position="240"/>
        <end position="254"/>
    </location>
</feature>
<dbReference type="OMA" id="NTIMAVD"/>
<feature type="region of interest" description="Disordered" evidence="1">
    <location>
        <begin position="136"/>
        <end position="173"/>
    </location>
</feature>
<sequence>MLSLLFKNKITEEEQIYLLDKFRGFPQKYEYDITHDVDMKLSIYVGDKDDAQMMIDRLRADGLKFIGQIHRGRPFLECIRRGDDNDHGDADHQTGEPPAKENIKNANPERASSPRPEAEPNIGRALDEMILADSQSMSQRYDRDDEDGEPPAKKRVENAYTPRRTPSFPRPEAKPIFSHALDKLHERQNLSSSQRYVTVDQFEELRQKAQDQLNAFSMDLMSQVQAISATVAIHARSAQNSDTSDLASPSNSAKPQPMSAQFKAKNELIANGIRCEKCGTTVHGAEPITKLIMAVREHVMTHFDSENPRLKRFKCRECKDFSTNFVDDFEKHLKKHGSMTGLTEKRQKLTANLLTTTHLKLIAKLSSDCFPEVFEKNAPEINTIRAVDTPMRAKASVFPNLDRLCCSKYNIPYSATGRTSLPGNVIKID</sequence>
<evidence type="ECO:0000313" key="3">
    <source>
        <dbReference type="Proteomes" id="UP000827892"/>
    </source>
</evidence>
<proteinExistence type="predicted"/>
<feature type="region of interest" description="Disordered" evidence="1">
    <location>
        <begin position="240"/>
        <end position="260"/>
    </location>
</feature>
<evidence type="ECO:0000256" key="1">
    <source>
        <dbReference type="SAM" id="MobiDB-lite"/>
    </source>
</evidence>
<dbReference type="Proteomes" id="UP000827892">
    <property type="component" value="Chromosome I"/>
</dbReference>
<feature type="compositionally biased region" description="Basic and acidic residues" evidence="1">
    <location>
        <begin position="80"/>
        <end position="103"/>
    </location>
</feature>
<feature type="region of interest" description="Disordered" evidence="1">
    <location>
        <begin position="80"/>
        <end position="121"/>
    </location>
</feature>
<gene>
    <name evidence="2" type="ORF">L3Y34_014386</name>
</gene>
<organism evidence="2 3">
    <name type="scientific">Caenorhabditis briggsae</name>
    <dbReference type="NCBI Taxonomy" id="6238"/>
    <lineage>
        <taxon>Eukaryota</taxon>
        <taxon>Metazoa</taxon>
        <taxon>Ecdysozoa</taxon>
        <taxon>Nematoda</taxon>
        <taxon>Chromadorea</taxon>
        <taxon>Rhabditida</taxon>
        <taxon>Rhabditina</taxon>
        <taxon>Rhabditomorpha</taxon>
        <taxon>Rhabditoidea</taxon>
        <taxon>Rhabditidae</taxon>
        <taxon>Peloderinae</taxon>
        <taxon>Caenorhabditis</taxon>
    </lineage>
</organism>
<reference evidence="2 3" key="1">
    <citation type="submission" date="2022-05" db="EMBL/GenBank/DDBJ databases">
        <title>Chromosome-level reference genomes for two strains of Caenorhabditis briggsae: an improved platform for comparative genomics.</title>
        <authorList>
            <person name="Stevens L."/>
            <person name="Andersen E.C."/>
        </authorList>
    </citation>
    <scope>NUCLEOTIDE SEQUENCE [LARGE SCALE GENOMIC DNA]</scope>
    <source>
        <strain evidence="2">QX1410_ONT</strain>
        <tissue evidence="2">Whole-organism</tissue>
    </source>
</reference>